<name>A0A1F6P2C3_9BACT</name>
<dbReference type="Proteomes" id="UP000178490">
    <property type="component" value="Unassembled WGS sequence"/>
</dbReference>
<evidence type="ECO:0000313" key="2">
    <source>
        <dbReference type="EMBL" id="OGH90238.1"/>
    </source>
</evidence>
<accession>A0A1F6P2C3</accession>
<keyword evidence="1" id="KW-0812">Transmembrane</keyword>
<keyword evidence="1" id="KW-0472">Membrane</keyword>
<dbReference type="Gene3D" id="3.30.70.60">
    <property type="match status" value="1"/>
</dbReference>
<organism evidence="2 3">
    <name type="scientific">Candidatus Magasanikbacteria bacterium RIFOXYD2_FULL_36_9</name>
    <dbReference type="NCBI Taxonomy" id="1798707"/>
    <lineage>
        <taxon>Bacteria</taxon>
        <taxon>Candidatus Magasanikiibacteriota</taxon>
    </lineage>
</organism>
<keyword evidence="1" id="KW-1133">Transmembrane helix</keyword>
<protein>
    <submittedName>
        <fullName evidence="2">Uncharacterized protein</fullName>
    </submittedName>
</protein>
<reference evidence="2 3" key="1">
    <citation type="journal article" date="2016" name="Nat. Commun.">
        <title>Thousands of microbial genomes shed light on interconnected biogeochemical processes in an aquifer system.</title>
        <authorList>
            <person name="Anantharaman K."/>
            <person name="Brown C.T."/>
            <person name="Hug L.A."/>
            <person name="Sharon I."/>
            <person name="Castelle C.J."/>
            <person name="Probst A.J."/>
            <person name="Thomas B.C."/>
            <person name="Singh A."/>
            <person name="Wilkins M.J."/>
            <person name="Karaoz U."/>
            <person name="Brodie E.L."/>
            <person name="Williams K.H."/>
            <person name="Hubbard S.S."/>
            <person name="Banfield J.F."/>
        </authorList>
    </citation>
    <scope>NUCLEOTIDE SEQUENCE [LARGE SCALE GENOMIC DNA]</scope>
</reference>
<dbReference type="EMBL" id="MFRC01000001">
    <property type="protein sequence ID" value="OGH90238.1"/>
    <property type="molecule type" value="Genomic_DNA"/>
</dbReference>
<gene>
    <name evidence="2" type="ORF">A2537_00780</name>
</gene>
<dbReference type="InterPro" id="IPR014717">
    <property type="entry name" value="Transl_elong_EF1B/ribsomal_bS6"/>
</dbReference>
<evidence type="ECO:0000256" key="1">
    <source>
        <dbReference type="SAM" id="Phobius"/>
    </source>
</evidence>
<evidence type="ECO:0000313" key="3">
    <source>
        <dbReference type="Proteomes" id="UP000178490"/>
    </source>
</evidence>
<proteinExistence type="predicted"/>
<sequence>MKIKLNTEKKTLLSLTVFSTITIAIIFGIILPTFNYIKNLERETSGLRLYLEKKYENTRTIRTSKKKIDEIETIVASYPNYLFYRGDELKLITLLENLANNNKVIQKIDSSNLDKFGETVNLSLTINGDYQNILKYLSALEKSNYYLTITNLQLSSAFTPQNNNINATIMNLDILLYVN</sequence>
<dbReference type="AlphaFoldDB" id="A0A1F6P2C3"/>
<feature type="transmembrane region" description="Helical" evidence="1">
    <location>
        <begin position="12"/>
        <end position="34"/>
    </location>
</feature>
<comment type="caution">
    <text evidence="2">The sequence shown here is derived from an EMBL/GenBank/DDBJ whole genome shotgun (WGS) entry which is preliminary data.</text>
</comment>